<sequence>MDELRTVREAYGEPAPPTAREIAEARALWDGKPAVRRARFGWPFRAGLGVVAAGAAAAVAVALIGHGTPDGGPRTGAGGRGVLDLNEQAVLQAAAKAELVPTGKYWSSDHILGQSYVVRAKTGTYAITGALTESFSWAGARKGTGEGYADRDLPARPATPQDEAAWRRAGSPATLRVWSSDKWLTFPTKATKAARWRSDGPEAGEDARGGGDFLGESVEDLQKLPSDPAELAEMFLTPERLGKALRLQAGRQAGRPVEPPGGWAVPQIARVASLLHAPVPPKVRAGLIRALTAQPGIHAIGRVTDPLGRRGVALAADERAVKVTGEFGGPADQRGTYRSREVIVFDERTGALLARQNQLTVPGGPYAQMKPGFIIDYSAVRSAQWTDAKPKPPASLPFPVR</sequence>
<evidence type="ECO:0000313" key="4">
    <source>
        <dbReference type="Proteomes" id="UP000462055"/>
    </source>
</evidence>
<comment type="caution">
    <text evidence="3">The sequence shown here is derived from an EMBL/GenBank/DDBJ whole genome shotgun (WGS) entry which is preliminary data.</text>
</comment>
<feature type="compositionally biased region" description="Basic and acidic residues" evidence="1">
    <location>
        <begin position="196"/>
        <end position="209"/>
    </location>
</feature>
<name>A0A6I4M8I6_9ACTN</name>
<proteinExistence type="predicted"/>
<dbReference type="Proteomes" id="UP000462055">
    <property type="component" value="Unassembled WGS sequence"/>
</dbReference>
<keyword evidence="2" id="KW-0472">Membrane</keyword>
<evidence type="ECO:0000256" key="1">
    <source>
        <dbReference type="SAM" id="MobiDB-lite"/>
    </source>
</evidence>
<keyword evidence="2" id="KW-0812">Transmembrane</keyword>
<evidence type="ECO:0000313" key="3">
    <source>
        <dbReference type="EMBL" id="MVZ98998.1"/>
    </source>
</evidence>
<gene>
    <name evidence="3" type="ORF">F8568_001070</name>
</gene>
<reference evidence="3" key="1">
    <citation type="submission" date="2019-12" db="EMBL/GenBank/DDBJ databases">
        <title>Actinomadura physcomitrii sp. nov., a novel actinomycete isolated from moss [Physcomitrium sphaericum (Ludw) Fuernr].</title>
        <authorList>
            <person name="Zhuang X."/>
        </authorList>
    </citation>
    <scope>NUCLEOTIDE SEQUENCE [LARGE SCALE GENOMIC DNA]</scope>
    <source>
        <strain evidence="3">LD22</strain>
    </source>
</reference>
<organism evidence="3 4">
    <name type="scientific">Actinomadura physcomitrii</name>
    <dbReference type="NCBI Taxonomy" id="2650748"/>
    <lineage>
        <taxon>Bacteria</taxon>
        <taxon>Bacillati</taxon>
        <taxon>Actinomycetota</taxon>
        <taxon>Actinomycetes</taxon>
        <taxon>Streptosporangiales</taxon>
        <taxon>Thermomonosporaceae</taxon>
        <taxon>Actinomadura</taxon>
    </lineage>
</organism>
<dbReference type="EMBL" id="WBMS02000001">
    <property type="protein sequence ID" value="MVZ98998.1"/>
    <property type="molecule type" value="Genomic_DNA"/>
</dbReference>
<keyword evidence="2" id="KW-1133">Transmembrane helix</keyword>
<feature type="transmembrane region" description="Helical" evidence="2">
    <location>
        <begin position="46"/>
        <end position="65"/>
    </location>
</feature>
<protein>
    <recommendedName>
        <fullName evidence="5">CU044_5270 family protein</fullName>
    </recommendedName>
</protein>
<accession>A0A6I4M8I6</accession>
<evidence type="ECO:0000256" key="2">
    <source>
        <dbReference type="SAM" id="Phobius"/>
    </source>
</evidence>
<dbReference type="AlphaFoldDB" id="A0A6I4M8I6"/>
<feature type="region of interest" description="Disordered" evidence="1">
    <location>
        <begin position="193"/>
        <end position="213"/>
    </location>
</feature>
<keyword evidence="4" id="KW-1185">Reference proteome</keyword>
<dbReference type="RefSeq" id="WP_151590198.1">
    <property type="nucleotide sequence ID" value="NZ_WBMS02000001.1"/>
</dbReference>
<evidence type="ECO:0008006" key="5">
    <source>
        <dbReference type="Google" id="ProtNLM"/>
    </source>
</evidence>